<dbReference type="Proteomes" id="UP000717515">
    <property type="component" value="Unassembled WGS sequence"/>
</dbReference>
<accession>A0A9P8CTR6</accession>
<feature type="region of interest" description="Disordered" evidence="1">
    <location>
        <begin position="69"/>
        <end position="116"/>
    </location>
</feature>
<comment type="caution">
    <text evidence="2">The sequence shown here is derived from an EMBL/GenBank/DDBJ whole genome shotgun (WGS) entry which is preliminary data.</text>
</comment>
<protein>
    <submittedName>
        <fullName evidence="2">Uncharacterized protein</fullName>
    </submittedName>
</protein>
<dbReference type="AlphaFoldDB" id="A0A9P8CTR6"/>
<name>A0A9P8CTR6_MORAP</name>
<dbReference type="EMBL" id="JAIFTL010000507">
    <property type="protein sequence ID" value="KAG9319283.1"/>
    <property type="molecule type" value="Genomic_DNA"/>
</dbReference>
<reference evidence="2" key="1">
    <citation type="submission" date="2021-07" db="EMBL/GenBank/DDBJ databases">
        <title>Draft genome of Mortierella alpina, strain LL118, isolated from an aspen leaf litter sample.</title>
        <authorList>
            <person name="Yang S."/>
            <person name="Vinatzer B.A."/>
        </authorList>
    </citation>
    <scope>NUCLEOTIDE SEQUENCE</scope>
    <source>
        <strain evidence="2">LL118</strain>
    </source>
</reference>
<gene>
    <name evidence="2" type="ORF">KVV02_001175</name>
</gene>
<organism evidence="2 3">
    <name type="scientific">Mortierella alpina</name>
    <name type="common">Oleaginous fungus</name>
    <name type="synonym">Mortierella renispora</name>
    <dbReference type="NCBI Taxonomy" id="64518"/>
    <lineage>
        <taxon>Eukaryota</taxon>
        <taxon>Fungi</taxon>
        <taxon>Fungi incertae sedis</taxon>
        <taxon>Mucoromycota</taxon>
        <taxon>Mortierellomycotina</taxon>
        <taxon>Mortierellomycetes</taxon>
        <taxon>Mortierellales</taxon>
        <taxon>Mortierellaceae</taxon>
        <taxon>Mortierella</taxon>
    </lineage>
</organism>
<evidence type="ECO:0000256" key="1">
    <source>
        <dbReference type="SAM" id="MobiDB-lite"/>
    </source>
</evidence>
<sequence>MCFYSASPDFLQQLSAILEEAALVTDPERIKKLEALQHLAKEKLEAFLGAQRSINSNLHQEPTMQLIDREAAQSASSEESDRRDHCHQQEQHEQQDEEAVQHNSGEPSCHSSLMNVSSEFSSPEEYRQCPKRKAQCLDHAVSDLLLKAALGEAILNDSPDSAGVAKLQHVLDLMRVGRFRRAIEDIIGCWNLDDCQVIVQYGVAIFQQQKIDENSGYMSFVKHIGRLTREGLHERFIDLERQAEFAKNLVLPDKACWISLLPVPDPEQSVEALYDPVFINQWFYWMNSPYMVTSKLVVKENVDEHSRAGHLAYLVCYWNSYHTRKLMGKLDSEDAPDASKTPVAFDLDNGPWHRRRRWTTGVVQDQPKPEKKPISFRQEANSGLYAADQDVSLRSLHYWLLSDRDTDQLHEEQGLDDLEDYDSPQPSGNHMIVIMPFAGPSNAVGKAFGVAPQLDNLSSFVFSVMTFQICPARSLLALGARLRP</sequence>
<evidence type="ECO:0000313" key="2">
    <source>
        <dbReference type="EMBL" id="KAG9319283.1"/>
    </source>
</evidence>
<evidence type="ECO:0000313" key="3">
    <source>
        <dbReference type="Proteomes" id="UP000717515"/>
    </source>
</evidence>
<feature type="compositionally biased region" description="Basic and acidic residues" evidence="1">
    <location>
        <begin position="79"/>
        <end position="94"/>
    </location>
</feature>
<feature type="compositionally biased region" description="Polar residues" evidence="1">
    <location>
        <begin position="103"/>
        <end position="116"/>
    </location>
</feature>
<proteinExistence type="predicted"/>